<reference evidence="1 2" key="1">
    <citation type="submission" date="2024-09" db="EMBL/GenBank/DDBJ databases">
        <authorList>
            <person name="Sun Q."/>
            <person name="Mori K."/>
        </authorList>
    </citation>
    <scope>NUCLEOTIDE SEQUENCE [LARGE SCALE GENOMIC DNA]</scope>
    <source>
        <strain evidence="1 2">TBRC 1432</strain>
    </source>
</reference>
<comment type="caution">
    <text evidence="1">The sequence shown here is derived from an EMBL/GenBank/DDBJ whole genome shotgun (WGS) entry which is preliminary data.</text>
</comment>
<gene>
    <name evidence="1" type="ORF">ACFFH7_00060</name>
</gene>
<dbReference type="Proteomes" id="UP001589810">
    <property type="component" value="Unassembled WGS sequence"/>
</dbReference>
<evidence type="ECO:0000313" key="2">
    <source>
        <dbReference type="Proteomes" id="UP001589810"/>
    </source>
</evidence>
<proteinExistence type="predicted"/>
<dbReference type="EMBL" id="JBHLUD010000001">
    <property type="protein sequence ID" value="MFC0539851.1"/>
    <property type="molecule type" value="Genomic_DNA"/>
</dbReference>
<organism evidence="1 2">
    <name type="scientific">Kutzneria chonburiensis</name>
    <dbReference type="NCBI Taxonomy" id="1483604"/>
    <lineage>
        <taxon>Bacteria</taxon>
        <taxon>Bacillati</taxon>
        <taxon>Actinomycetota</taxon>
        <taxon>Actinomycetes</taxon>
        <taxon>Pseudonocardiales</taxon>
        <taxon>Pseudonocardiaceae</taxon>
        <taxon>Kutzneria</taxon>
    </lineage>
</organism>
<sequence>MPTAITLYDLSKVEFWRHRRKLITEITWHRLFRTSNAGKAVYCLRRGKYVEPRSPLDCDQVSLLITGGYVTEEDRRFTGYLNDNPSEPVSLHMLTVTKQGSDFMRDITPPHD</sequence>
<evidence type="ECO:0000313" key="1">
    <source>
        <dbReference type="EMBL" id="MFC0539851.1"/>
    </source>
</evidence>
<protein>
    <submittedName>
        <fullName evidence="1">Uncharacterized protein</fullName>
    </submittedName>
</protein>
<keyword evidence="2" id="KW-1185">Reference proteome</keyword>
<dbReference type="RefSeq" id="WP_273938615.1">
    <property type="nucleotide sequence ID" value="NZ_CP097263.1"/>
</dbReference>
<accession>A0ABV6MIV0</accession>
<name>A0ABV6MIV0_9PSEU</name>